<feature type="domain" description="AAA" evidence="1">
    <location>
        <begin position="20"/>
        <end position="131"/>
    </location>
</feature>
<proteinExistence type="predicted"/>
<dbReference type="PANTHER" id="PTHR43566">
    <property type="entry name" value="CONSERVED PROTEIN"/>
    <property type="match status" value="1"/>
</dbReference>
<dbReference type="KEGG" id="acij:JS278_02954"/>
<reference evidence="3 4" key="1">
    <citation type="submission" date="2017-12" db="EMBL/GenBank/DDBJ databases">
        <title>The whole genome sequence of the Acidipropionibacterium virtanenii sp. nov. type strain JS278.</title>
        <authorList>
            <person name="Laine P."/>
            <person name="Deptula P."/>
            <person name="Varmanen P."/>
            <person name="Auvinen P."/>
        </authorList>
    </citation>
    <scope>NUCLEOTIDE SEQUENCE [LARGE SCALE GENOMIC DNA]</scope>
    <source>
        <strain evidence="3 4">JS278</strain>
    </source>
</reference>
<organism evidence="3 4">
    <name type="scientific">Acidipropionibacterium virtanenii</name>
    <dbReference type="NCBI Taxonomy" id="2057246"/>
    <lineage>
        <taxon>Bacteria</taxon>
        <taxon>Bacillati</taxon>
        <taxon>Actinomycetota</taxon>
        <taxon>Actinomycetes</taxon>
        <taxon>Propionibacteriales</taxon>
        <taxon>Propionibacteriaceae</taxon>
        <taxon>Acidipropionibacterium</taxon>
    </lineage>
</organism>
<dbReference type="InterPro" id="IPR025420">
    <property type="entry name" value="DUF4143"/>
</dbReference>
<evidence type="ECO:0000313" key="4">
    <source>
        <dbReference type="Proteomes" id="UP000251995"/>
    </source>
</evidence>
<gene>
    <name evidence="3" type="ORF">JS278_02954</name>
</gene>
<dbReference type="Proteomes" id="UP000251995">
    <property type="component" value="Chromosome"/>
</dbReference>
<dbReference type="PANTHER" id="PTHR43566:SF2">
    <property type="entry name" value="DUF4143 DOMAIN-CONTAINING PROTEIN"/>
    <property type="match status" value="1"/>
</dbReference>
<protein>
    <recommendedName>
        <fullName evidence="5">ATP-binding protein</fullName>
    </recommendedName>
</protein>
<dbReference type="AlphaFoldDB" id="A0A344UXU0"/>
<dbReference type="Pfam" id="PF13173">
    <property type="entry name" value="AAA_14"/>
    <property type="match status" value="1"/>
</dbReference>
<evidence type="ECO:0000259" key="1">
    <source>
        <dbReference type="Pfam" id="PF13173"/>
    </source>
</evidence>
<dbReference type="EMBL" id="CP025198">
    <property type="protein sequence ID" value="AXE40088.1"/>
    <property type="molecule type" value="Genomic_DNA"/>
</dbReference>
<name>A0A344UXU0_9ACTN</name>
<evidence type="ECO:0008006" key="5">
    <source>
        <dbReference type="Google" id="ProtNLM"/>
    </source>
</evidence>
<evidence type="ECO:0000313" key="3">
    <source>
        <dbReference type="EMBL" id="AXE40088.1"/>
    </source>
</evidence>
<evidence type="ECO:0000259" key="2">
    <source>
        <dbReference type="Pfam" id="PF13635"/>
    </source>
</evidence>
<feature type="domain" description="DUF4143" evidence="2">
    <location>
        <begin position="204"/>
        <end position="371"/>
    </location>
</feature>
<accession>A0A344UXU0</accession>
<keyword evidence="4" id="KW-1185">Reference proteome</keyword>
<dbReference type="Pfam" id="PF13635">
    <property type="entry name" value="DUF4143"/>
    <property type="match status" value="1"/>
</dbReference>
<dbReference type="OrthoDB" id="128089at2"/>
<dbReference type="InterPro" id="IPR041682">
    <property type="entry name" value="AAA_14"/>
</dbReference>
<sequence>MEYRRRILDDILDTEMADLPAIALEGAKGVGKTATASRRAANILTLSDPRSRASVAANYDLVADLEPPVFIDEWQLEPQVWERVRRSVDDAPYDGGRFLLAGSASLAPGVRIHSGAGRIVRMTMRPMSLAERGLEEPTVPLRALHAGNPPISGSTHLRVKDYVTEILRSGLPGIRDASERARNRLLDSYLDRIVERELPDNGMPIRRPGTLLAWLRAYAAATSSTTDYTKILNAATAGEPLKPARATVDAYREHLTRLFILDPVEAWTPVFAPLKRLTNSAKHHLVDPALAARLVGVGAKGLLVGEGHVVAPSTGTWLGALFESLAVQSVRVYAEAMNASIGHLRTKNGDHEVDIVVETDDRRIIAIEVKLADTVSDDDVSHLHWLRGQVGPLLTDAVVLNTGPYAYRREDGIAVVPLALLGP</sequence>